<gene>
    <name evidence="1" type="ORF">LKD37_01805</name>
</gene>
<protein>
    <submittedName>
        <fullName evidence="1">L-2-amino-thiazoline-4-carboxylic acid hydrolase</fullName>
    </submittedName>
</protein>
<dbReference type="EMBL" id="JAJEPW010000003">
    <property type="protein sequence ID" value="MCC2128265.1"/>
    <property type="molecule type" value="Genomic_DNA"/>
</dbReference>
<dbReference type="InterPro" id="IPR026002">
    <property type="entry name" value="ATC_hydrolase-like"/>
</dbReference>
<dbReference type="AlphaFoldDB" id="A0AAE3AED9"/>
<accession>A0AAE3AED9</accession>
<keyword evidence="1" id="KW-0378">Hydrolase</keyword>
<evidence type="ECO:0000313" key="1">
    <source>
        <dbReference type="EMBL" id="MCC2128265.1"/>
    </source>
</evidence>
<comment type="caution">
    <text evidence="1">The sequence shown here is derived from an EMBL/GenBank/DDBJ whole genome shotgun (WGS) entry which is preliminary data.</text>
</comment>
<dbReference type="Proteomes" id="UP001199319">
    <property type="component" value="Unassembled WGS sequence"/>
</dbReference>
<keyword evidence="2" id="KW-1185">Reference proteome</keyword>
<sequence length="219" mass="26374">MKRAYAKSQYAKPYESYCRERYPNEAEQIFREAERYYLEFMKDMPDLGENIMAKNMLDWFTILSFYEASGHRLDGEALLKIKRQMTDKMKFLGKFVDGNRQRWPYRLFERTYIKFIRMQKEHQAKGEWMDSWRVEINPEQHTEGFAFHLVGCPIVKHAKEHGYDKLLPYLCKTDHYLAEVMHARLIRTQTKALGGSYCDYWYVGDKSPVLEQYKDLEQI</sequence>
<dbReference type="GO" id="GO:0016787">
    <property type="term" value="F:hydrolase activity"/>
    <property type="evidence" value="ECO:0007669"/>
    <property type="project" value="UniProtKB-KW"/>
</dbReference>
<evidence type="ECO:0000313" key="2">
    <source>
        <dbReference type="Proteomes" id="UP001199319"/>
    </source>
</evidence>
<organism evidence="1 2">
    <name type="scientific">Brotocaccenecus cirricatena</name>
    <dbReference type="NCBI Taxonomy" id="3064195"/>
    <lineage>
        <taxon>Bacteria</taxon>
        <taxon>Bacillati</taxon>
        <taxon>Bacillota</taxon>
        <taxon>Clostridia</taxon>
        <taxon>Eubacteriales</taxon>
        <taxon>Oscillospiraceae</taxon>
        <taxon>Brotocaccenecus</taxon>
    </lineage>
</organism>
<dbReference type="Pfam" id="PF14196">
    <property type="entry name" value="ATC_hydrolase"/>
    <property type="match status" value="1"/>
</dbReference>
<dbReference type="RefSeq" id="WP_302927671.1">
    <property type="nucleotide sequence ID" value="NZ_JAJEPW010000003.1"/>
</dbReference>
<proteinExistence type="predicted"/>
<name>A0AAE3AED9_9FIRM</name>
<reference evidence="1" key="1">
    <citation type="submission" date="2021-10" db="EMBL/GenBank/DDBJ databases">
        <title>Anaerobic single-cell dispensing facilitates the cultivation of human gut bacteria.</title>
        <authorList>
            <person name="Afrizal A."/>
        </authorList>
    </citation>
    <scope>NUCLEOTIDE SEQUENCE</scope>
    <source>
        <strain evidence="1">CLA-AA-H272</strain>
    </source>
</reference>